<keyword evidence="2" id="KW-1003">Cell membrane</keyword>
<dbReference type="SUPFAM" id="SSF58104">
    <property type="entry name" value="Methyl-accepting chemotaxis protein (MCP) signaling domain"/>
    <property type="match status" value="1"/>
</dbReference>
<dbReference type="InterPro" id="IPR003660">
    <property type="entry name" value="HAMP_dom"/>
</dbReference>
<keyword evidence="3 8" id="KW-0812">Transmembrane</keyword>
<dbReference type="CDD" id="cd12912">
    <property type="entry name" value="PDC2_MCP_like"/>
    <property type="match status" value="1"/>
</dbReference>
<keyword evidence="7" id="KW-0807">Transducer</keyword>
<gene>
    <name evidence="11" type="ORF">AX018_103456</name>
</gene>
<comment type="caution">
    <text evidence="11">The sequence shown here is derived from an EMBL/GenBank/DDBJ whole genome shotgun (WGS) entry which is preliminary data.</text>
</comment>
<dbReference type="AlphaFoldDB" id="A0A328YXH4"/>
<keyword evidence="5 8" id="KW-0472">Membrane</keyword>
<proteinExistence type="inferred from homology"/>
<dbReference type="RefSeq" id="WP_111879133.1">
    <property type="nucleotide sequence ID" value="NZ_QLTA01000034.1"/>
</dbReference>
<dbReference type="PANTHER" id="PTHR43531">
    <property type="entry name" value="PROTEIN ICFG"/>
    <property type="match status" value="1"/>
</dbReference>
<dbReference type="PANTHER" id="PTHR43531:SF16">
    <property type="entry name" value="METHYL-ACCEPTING CHEMOTAXIS PROTEIN II"/>
    <property type="match status" value="1"/>
</dbReference>
<protein>
    <submittedName>
        <fullName evidence="11">Methyl-accepting chemotaxis protein</fullName>
    </submittedName>
</protein>
<dbReference type="PROSITE" id="PS50885">
    <property type="entry name" value="HAMP"/>
    <property type="match status" value="1"/>
</dbReference>
<feature type="domain" description="Methyl-accepting transducer" evidence="9">
    <location>
        <begin position="352"/>
        <end position="424"/>
    </location>
</feature>
<feature type="non-terminal residue" evidence="11">
    <location>
        <position position="424"/>
    </location>
</feature>
<accession>A0A328YXH4</accession>
<evidence type="ECO:0000313" key="12">
    <source>
        <dbReference type="Proteomes" id="UP000248856"/>
    </source>
</evidence>
<dbReference type="Proteomes" id="UP000248856">
    <property type="component" value="Unassembled WGS sequence"/>
</dbReference>
<dbReference type="PROSITE" id="PS50111">
    <property type="entry name" value="CHEMOTAXIS_TRANSDUC_2"/>
    <property type="match status" value="1"/>
</dbReference>
<dbReference type="Gene3D" id="3.30.450.20">
    <property type="entry name" value="PAS domain"/>
    <property type="match status" value="2"/>
</dbReference>
<evidence type="ECO:0000256" key="4">
    <source>
        <dbReference type="ARBA" id="ARBA00022989"/>
    </source>
</evidence>
<evidence type="ECO:0000256" key="1">
    <source>
        <dbReference type="ARBA" id="ARBA00004651"/>
    </source>
</evidence>
<evidence type="ECO:0000259" key="10">
    <source>
        <dbReference type="PROSITE" id="PS50885"/>
    </source>
</evidence>
<evidence type="ECO:0000256" key="8">
    <source>
        <dbReference type="SAM" id="Phobius"/>
    </source>
</evidence>
<feature type="transmembrane region" description="Helical" evidence="8">
    <location>
        <begin position="9"/>
        <end position="32"/>
    </location>
</feature>
<evidence type="ECO:0000256" key="6">
    <source>
        <dbReference type="ARBA" id="ARBA00029447"/>
    </source>
</evidence>
<evidence type="ECO:0000256" key="7">
    <source>
        <dbReference type="PROSITE-ProRule" id="PRU00284"/>
    </source>
</evidence>
<dbReference type="GO" id="GO:0004888">
    <property type="term" value="F:transmembrane signaling receptor activity"/>
    <property type="evidence" value="ECO:0007669"/>
    <property type="project" value="TreeGrafter"/>
</dbReference>
<evidence type="ECO:0000256" key="2">
    <source>
        <dbReference type="ARBA" id="ARBA00022475"/>
    </source>
</evidence>
<reference evidence="11 12" key="1">
    <citation type="submission" date="2018-06" db="EMBL/GenBank/DDBJ databases">
        <title>Genomic Encyclopedia of Archaeal and Bacterial Type Strains, Phase II (KMG-II): from individual species to whole genera.</title>
        <authorList>
            <person name="Goeker M."/>
        </authorList>
    </citation>
    <scope>NUCLEOTIDE SEQUENCE [LARGE SCALE GENOMIC DNA]</scope>
    <source>
        <strain evidence="11 12">CFPB 3232</strain>
    </source>
</reference>
<dbReference type="InterPro" id="IPR029151">
    <property type="entry name" value="Sensor-like_sf"/>
</dbReference>
<feature type="transmembrane region" description="Helical" evidence="8">
    <location>
        <begin position="269"/>
        <end position="293"/>
    </location>
</feature>
<dbReference type="SMART" id="SM00304">
    <property type="entry name" value="HAMP"/>
    <property type="match status" value="1"/>
</dbReference>
<dbReference type="Gene3D" id="1.10.287.950">
    <property type="entry name" value="Methyl-accepting chemotaxis protein"/>
    <property type="match status" value="1"/>
</dbReference>
<dbReference type="OrthoDB" id="2489132at2"/>
<dbReference type="GO" id="GO:0006935">
    <property type="term" value="P:chemotaxis"/>
    <property type="evidence" value="ECO:0007669"/>
    <property type="project" value="TreeGrafter"/>
</dbReference>
<dbReference type="CDD" id="cd06225">
    <property type="entry name" value="HAMP"/>
    <property type="match status" value="1"/>
</dbReference>
<keyword evidence="12" id="KW-1185">Reference proteome</keyword>
<comment type="subcellular location">
    <subcellularLocation>
        <location evidence="1">Cell membrane</location>
        <topology evidence="1">Multi-pass membrane protein</topology>
    </subcellularLocation>
</comment>
<dbReference type="Pfam" id="PF02743">
    <property type="entry name" value="dCache_1"/>
    <property type="match status" value="1"/>
</dbReference>
<sequence length="424" mass="44927">MFQSLRARLIGICIAITTLSLIALALATFFVVRGNTLSGLDERIGQITRVYAGELAEWVKEKQRITTSLKTAVGQAEPVPFLLAAKQAGAFDDAYFVQADKRNVFAHPMPEGYDGTARPWYKQAVQAGGPALTPAYVDASTGKLTISFVEPVGPAGQPIAVVGTDMHLDTVTNKVNSIHPMGKSFAFLLDGQSNLLAHPRADLALKPVTAIAATLDGALLTRLANEGGRADVSIDGTAQMLYAAKVEGTPWVLAVAIDRAEATQPVRDLLQVAIAITVLCVIAAVGLVTFAVSRQLRRLSVVRDALEDIASGEGDLTRRLATHGSDELTQIARAFNHFVDKIAAVLVRIRESSESVRLASSEIASGNQDLSGRTEQQASSLEQTAAAMEQLTATVQQNAENARQANHLTANASQIAAHGGTVMG</sequence>
<organism evidence="11 12">
    <name type="scientific">Paracidovorax anthurii</name>
    <dbReference type="NCBI Taxonomy" id="78229"/>
    <lineage>
        <taxon>Bacteria</taxon>
        <taxon>Pseudomonadati</taxon>
        <taxon>Pseudomonadota</taxon>
        <taxon>Betaproteobacteria</taxon>
        <taxon>Burkholderiales</taxon>
        <taxon>Comamonadaceae</taxon>
        <taxon>Paracidovorax</taxon>
    </lineage>
</organism>
<dbReference type="InterPro" id="IPR051310">
    <property type="entry name" value="MCP_chemotaxis"/>
</dbReference>
<evidence type="ECO:0000256" key="3">
    <source>
        <dbReference type="ARBA" id="ARBA00022692"/>
    </source>
</evidence>
<evidence type="ECO:0000256" key="5">
    <source>
        <dbReference type="ARBA" id="ARBA00023136"/>
    </source>
</evidence>
<comment type="similarity">
    <text evidence="6">Belongs to the methyl-accepting chemotaxis (MCP) protein family.</text>
</comment>
<dbReference type="InterPro" id="IPR004089">
    <property type="entry name" value="MCPsignal_dom"/>
</dbReference>
<evidence type="ECO:0000259" key="9">
    <source>
        <dbReference type="PROSITE" id="PS50111"/>
    </source>
</evidence>
<dbReference type="GO" id="GO:0007165">
    <property type="term" value="P:signal transduction"/>
    <property type="evidence" value="ECO:0007669"/>
    <property type="project" value="UniProtKB-KW"/>
</dbReference>
<dbReference type="InterPro" id="IPR033479">
    <property type="entry name" value="dCache_1"/>
</dbReference>
<dbReference type="EMBL" id="QLTA01000034">
    <property type="protein sequence ID" value="RAR77853.1"/>
    <property type="molecule type" value="Genomic_DNA"/>
</dbReference>
<feature type="domain" description="HAMP" evidence="10">
    <location>
        <begin position="293"/>
        <end position="347"/>
    </location>
</feature>
<dbReference type="SUPFAM" id="SSF103190">
    <property type="entry name" value="Sensory domain-like"/>
    <property type="match status" value="1"/>
</dbReference>
<dbReference type="Pfam" id="PF00672">
    <property type="entry name" value="HAMP"/>
    <property type="match status" value="1"/>
</dbReference>
<evidence type="ECO:0000313" key="11">
    <source>
        <dbReference type="EMBL" id="RAR77853.1"/>
    </source>
</evidence>
<keyword evidence="4 8" id="KW-1133">Transmembrane helix</keyword>
<dbReference type="CDD" id="cd12913">
    <property type="entry name" value="PDC1_MCP_like"/>
    <property type="match status" value="1"/>
</dbReference>
<name>A0A328YXH4_9BURK</name>
<dbReference type="GO" id="GO:0005886">
    <property type="term" value="C:plasma membrane"/>
    <property type="evidence" value="ECO:0007669"/>
    <property type="project" value="UniProtKB-SubCell"/>
</dbReference>